<evidence type="ECO:0000256" key="1">
    <source>
        <dbReference type="ARBA" id="ARBA00023118"/>
    </source>
</evidence>
<dbReference type="NCBIfam" id="TIGR01875">
    <property type="entry name" value="cas_MJ0381"/>
    <property type="match status" value="1"/>
</dbReference>
<dbReference type="RefSeq" id="WP_088260510.1">
    <property type="nucleotide sequence ID" value="NZ_NIDE01000020.1"/>
</dbReference>
<protein>
    <submittedName>
        <fullName evidence="3">CRISPR-associated autoregulator DevR family</fullName>
    </submittedName>
</protein>
<reference evidence="4" key="1">
    <citation type="submission" date="2017-06" db="EMBL/GenBank/DDBJ databases">
        <title>Genome analysis of Fimbriiglobus ruber SP5, the first member of the order Planctomycetales with confirmed chitinolytic capability.</title>
        <authorList>
            <person name="Ravin N.V."/>
            <person name="Rakitin A.L."/>
            <person name="Ivanova A.A."/>
            <person name="Beletsky A.V."/>
            <person name="Kulichevskaya I.S."/>
            <person name="Mardanov A.V."/>
            <person name="Dedysh S.N."/>
        </authorList>
    </citation>
    <scope>NUCLEOTIDE SEQUENCE [LARGE SCALE GENOMIC DNA]</scope>
    <source>
        <strain evidence="4">SP5</strain>
    </source>
</reference>
<dbReference type="OrthoDB" id="9781560at2"/>
<evidence type="ECO:0000313" key="4">
    <source>
        <dbReference type="Proteomes" id="UP000214646"/>
    </source>
</evidence>
<name>A0A225DDL8_9BACT</name>
<dbReference type="Proteomes" id="UP000214646">
    <property type="component" value="Unassembled WGS sequence"/>
</dbReference>
<evidence type="ECO:0000313" key="3">
    <source>
        <dbReference type="EMBL" id="OWK34207.1"/>
    </source>
</evidence>
<dbReference type="PIRSF" id="PIRSF011362">
    <property type="entry name" value="Fruiting_body_devlp_DevR"/>
    <property type="match status" value="1"/>
</dbReference>
<organism evidence="3 4">
    <name type="scientific">Fimbriiglobus ruber</name>
    <dbReference type="NCBI Taxonomy" id="1908690"/>
    <lineage>
        <taxon>Bacteria</taxon>
        <taxon>Pseudomonadati</taxon>
        <taxon>Planctomycetota</taxon>
        <taxon>Planctomycetia</taxon>
        <taxon>Gemmatales</taxon>
        <taxon>Gemmataceae</taxon>
        <taxon>Fimbriiglobus</taxon>
    </lineage>
</organism>
<comment type="caution">
    <text evidence="3">The sequence shown here is derived from an EMBL/GenBank/DDBJ whole genome shotgun (WGS) entry which is preliminary data.</text>
</comment>
<gene>
    <name evidence="3" type="ORF">FRUB_10178</name>
</gene>
<dbReference type="InterPro" id="IPR016581">
    <property type="entry name" value="Cas7/Cst2/DevR_bac"/>
</dbReference>
<accession>A0A225DDL8</accession>
<evidence type="ECO:0000256" key="2">
    <source>
        <dbReference type="ARBA" id="ARBA00025626"/>
    </source>
</evidence>
<dbReference type="NCBIfam" id="TIGR02585">
    <property type="entry name" value="cas_Cst2_DevR"/>
    <property type="match status" value="1"/>
</dbReference>
<dbReference type="InterPro" id="IPR010154">
    <property type="entry name" value="CRISPR-assoc_Cas7/Cst2/DevR"/>
</dbReference>
<dbReference type="InterPro" id="IPR013414">
    <property type="entry name" value="Cas7/Cst2/DevR_sub_I-B/Tneap"/>
</dbReference>
<dbReference type="AlphaFoldDB" id="A0A225DDL8"/>
<dbReference type="EMBL" id="NIDE01000020">
    <property type="protein sequence ID" value="OWK34207.1"/>
    <property type="molecule type" value="Genomic_DNA"/>
</dbReference>
<comment type="function">
    <text evidence="2">CRISPR (clustered regularly interspaced short palindromic repeat) is an adaptive immune system that provides protection against mobile genetic elements (viruses, transposable elements and conjugative plasmids). CRISPR clusters contain spacers, sequences complementary to antecedent mobile elements, and target invading nucleic acids. CRISPR clusters are transcribed and processed into CRISPR RNA (crRNA).</text>
</comment>
<keyword evidence="4" id="KW-1185">Reference proteome</keyword>
<sequence length="305" mass="33217">MSLHVFANFVTPFGTAANNRAETEGNITTLQKLLWQGETHSTVSAEAIRFALRRRLGAAEKTNRVWDEALRSNVWQDHQFKGWASEKGVTFVDDDLLGYMIAEAAKEDGSDDGKGSATVRRAVLEITRAVSLTPWAGDVTFNAASPGATPSAQKKGSNPVPYGTEVHATRYQYGIALTPDRLRDKTRAAKAIDALCNLGTVAGNHGRFLFDFSPDAVVLRVTQDPAPRLLYCFDTTDDGKTVVSPKLLQRLAAEDLDPKELIVGVSDLECKLAADLKARQVPVYGVKKACEEAVKRITAELKIKG</sequence>
<dbReference type="GO" id="GO:0051607">
    <property type="term" value="P:defense response to virus"/>
    <property type="evidence" value="ECO:0007669"/>
    <property type="project" value="UniProtKB-KW"/>
</dbReference>
<dbReference type="Pfam" id="PF01905">
    <property type="entry name" value="DevR"/>
    <property type="match status" value="1"/>
</dbReference>
<keyword evidence="1" id="KW-0051">Antiviral defense</keyword>
<proteinExistence type="predicted"/>